<keyword evidence="1" id="KW-1133">Transmembrane helix</keyword>
<feature type="transmembrane region" description="Helical" evidence="1">
    <location>
        <begin position="20"/>
        <end position="41"/>
    </location>
</feature>
<reference evidence="2 3" key="1">
    <citation type="submission" date="2016-05" db="EMBL/GenBank/DDBJ databases">
        <title>Complete genome sequence of Novosphingobium guangzhouense SA925(T).</title>
        <authorList>
            <person name="Sha S."/>
        </authorList>
    </citation>
    <scope>NUCLEOTIDE SEQUENCE [LARGE SCALE GENOMIC DNA]</scope>
    <source>
        <strain evidence="2 3">SA925</strain>
    </source>
</reference>
<evidence type="ECO:0000313" key="2">
    <source>
        <dbReference type="EMBL" id="PNU06138.1"/>
    </source>
</evidence>
<keyword evidence="3" id="KW-1185">Reference proteome</keyword>
<feature type="transmembrane region" description="Helical" evidence="1">
    <location>
        <begin position="165"/>
        <end position="186"/>
    </location>
</feature>
<dbReference type="Proteomes" id="UP000236327">
    <property type="component" value="Unassembled WGS sequence"/>
</dbReference>
<feature type="transmembrane region" description="Helical" evidence="1">
    <location>
        <begin position="131"/>
        <end position="153"/>
    </location>
</feature>
<protein>
    <submittedName>
        <fullName evidence="2">Uncharacterized protein</fullName>
    </submittedName>
</protein>
<keyword evidence="1" id="KW-0472">Membrane</keyword>
<comment type="caution">
    <text evidence="2">The sequence shown here is derived from an EMBL/GenBank/DDBJ whole genome shotgun (WGS) entry which is preliminary data.</text>
</comment>
<evidence type="ECO:0000313" key="3">
    <source>
        <dbReference type="Proteomes" id="UP000236327"/>
    </source>
</evidence>
<sequence>MTETAETAGRAKALGVALRLGGGFFLAIFGAGIAAGVFSAWQEHGEWRSGVLIGLALAALALATGAWLMLSVRGRIAMPRSPRVRRSRIVFYVSMIVSVALGLLAGIGGQVSDGMPDSHAYLAPITDASPIGRVFAVALLIGWVVVMAVSIYWHMTLDEIERAEYEFGAVLALYGYITITPVWWVAWRGGILPEPNQAIVFVAVCIIWCIGWGWRRWR</sequence>
<organism evidence="2 3">
    <name type="scientific">Novosphingobium guangzhouense</name>
    <dbReference type="NCBI Taxonomy" id="1850347"/>
    <lineage>
        <taxon>Bacteria</taxon>
        <taxon>Pseudomonadati</taxon>
        <taxon>Pseudomonadota</taxon>
        <taxon>Alphaproteobacteria</taxon>
        <taxon>Sphingomonadales</taxon>
        <taxon>Sphingomonadaceae</taxon>
        <taxon>Novosphingobium</taxon>
    </lineage>
</organism>
<keyword evidence="1" id="KW-0812">Transmembrane</keyword>
<dbReference type="OrthoDB" id="7408924at2"/>
<dbReference type="AlphaFoldDB" id="A0A2K2G585"/>
<proteinExistence type="predicted"/>
<dbReference type="EMBL" id="LYMM01000003">
    <property type="protein sequence ID" value="PNU06138.1"/>
    <property type="molecule type" value="Genomic_DNA"/>
</dbReference>
<dbReference type="RefSeq" id="WP_103094571.1">
    <property type="nucleotide sequence ID" value="NZ_LYMM01000003.1"/>
</dbReference>
<evidence type="ECO:0000256" key="1">
    <source>
        <dbReference type="SAM" id="Phobius"/>
    </source>
</evidence>
<name>A0A2K2G585_9SPHN</name>
<gene>
    <name evidence="2" type="ORF">A8V01_12310</name>
</gene>
<feature type="transmembrane region" description="Helical" evidence="1">
    <location>
        <begin position="47"/>
        <end position="68"/>
    </location>
</feature>
<accession>A0A2K2G585</accession>
<feature type="transmembrane region" description="Helical" evidence="1">
    <location>
        <begin position="198"/>
        <end position="214"/>
    </location>
</feature>
<feature type="transmembrane region" description="Helical" evidence="1">
    <location>
        <begin position="89"/>
        <end position="111"/>
    </location>
</feature>